<dbReference type="AlphaFoldDB" id="A0A165WJZ2"/>
<protein>
    <submittedName>
        <fullName evidence="2">Uncharacterized protein</fullName>
    </submittedName>
</protein>
<evidence type="ECO:0000313" key="2">
    <source>
        <dbReference type="EMBL" id="KZT31248.1"/>
    </source>
</evidence>
<keyword evidence="3" id="KW-1185">Reference proteome</keyword>
<feature type="non-terminal residue" evidence="2">
    <location>
        <position position="1"/>
    </location>
</feature>
<evidence type="ECO:0000313" key="3">
    <source>
        <dbReference type="Proteomes" id="UP000076798"/>
    </source>
</evidence>
<feature type="compositionally biased region" description="Low complexity" evidence="1">
    <location>
        <begin position="290"/>
        <end position="304"/>
    </location>
</feature>
<accession>A0A165WJZ2</accession>
<feature type="region of interest" description="Disordered" evidence="1">
    <location>
        <begin position="254"/>
        <end position="311"/>
    </location>
</feature>
<proteinExistence type="predicted"/>
<sequence length="341" mass="38887">SDFPFFLFLLKRPSLDRISSSIPIPTPVYYPSITFLHIPSMPRAPRHHYQQVADPHPPPGPVLPRVKTFSRNRLEERAAGYHARGINTVEIFNQYFADFLPLAEKCFAYGGITTRQITSIFLSALPDRYRTHFRDALGSQPFTDDFHDISRIHRFYETARAVFPVIATHTRFERNFATMRQFPPEYEFHSETYRGFAYLVDAAFTATAHDPIITREHLTAFRQRIMDALRDSGCWDPSINEIVALHHSLRHLIPRPRSPAPPPPPNNFVDEQPPALAESERAESPVPDYSAPASPASEFAEPGPDANDVIPRYENIPKVTLNFMLRHSQSVDQDILDDANA</sequence>
<name>A0A165WJZ2_9AGAM</name>
<organism evidence="2 3">
    <name type="scientific">Sistotremastrum suecicum HHB10207 ss-3</name>
    <dbReference type="NCBI Taxonomy" id="1314776"/>
    <lineage>
        <taxon>Eukaryota</taxon>
        <taxon>Fungi</taxon>
        <taxon>Dikarya</taxon>
        <taxon>Basidiomycota</taxon>
        <taxon>Agaricomycotina</taxon>
        <taxon>Agaricomycetes</taxon>
        <taxon>Sistotremastrales</taxon>
        <taxon>Sistotremastraceae</taxon>
        <taxon>Sistotremastrum</taxon>
    </lineage>
</organism>
<reference evidence="2 3" key="1">
    <citation type="journal article" date="2016" name="Mol. Biol. Evol.">
        <title>Comparative Genomics of Early-Diverging Mushroom-Forming Fungi Provides Insights into the Origins of Lignocellulose Decay Capabilities.</title>
        <authorList>
            <person name="Nagy L.G."/>
            <person name="Riley R."/>
            <person name="Tritt A."/>
            <person name="Adam C."/>
            <person name="Daum C."/>
            <person name="Floudas D."/>
            <person name="Sun H."/>
            <person name="Yadav J.S."/>
            <person name="Pangilinan J."/>
            <person name="Larsson K.H."/>
            <person name="Matsuura K."/>
            <person name="Barry K."/>
            <person name="Labutti K."/>
            <person name="Kuo R."/>
            <person name="Ohm R.A."/>
            <person name="Bhattacharya S.S."/>
            <person name="Shirouzu T."/>
            <person name="Yoshinaga Y."/>
            <person name="Martin F.M."/>
            <person name="Grigoriev I.V."/>
            <person name="Hibbett D.S."/>
        </authorList>
    </citation>
    <scope>NUCLEOTIDE SEQUENCE [LARGE SCALE GENOMIC DNA]</scope>
    <source>
        <strain evidence="2 3">HHB10207 ss-3</strain>
    </source>
</reference>
<evidence type="ECO:0000256" key="1">
    <source>
        <dbReference type="SAM" id="MobiDB-lite"/>
    </source>
</evidence>
<gene>
    <name evidence="2" type="ORF">SISSUDRAFT_1105274</name>
</gene>
<dbReference type="EMBL" id="KV428705">
    <property type="protein sequence ID" value="KZT31248.1"/>
    <property type="molecule type" value="Genomic_DNA"/>
</dbReference>
<feature type="compositionally biased region" description="Pro residues" evidence="1">
    <location>
        <begin position="256"/>
        <end position="266"/>
    </location>
</feature>
<dbReference type="Proteomes" id="UP000076798">
    <property type="component" value="Unassembled WGS sequence"/>
</dbReference>